<organism evidence="1">
    <name type="scientific">viral metagenome</name>
    <dbReference type="NCBI Taxonomy" id="1070528"/>
    <lineage>
        <taxon>unclassified sequences</taxon>
        <taxon>metagenomes</taxon>
        <taxon>organismal metagenomes</taxon>
    </lineage>
</organism>
<evidence type="ECO:0000313" key="1">
    <source>
        <dbReference type="EMBL" id="QJA53969.1"/>
    </source>
</evidence>
<reference evidence="1" key="1">
    <citation type="submission" date="2020-03" db="EMBL/GenBank/DDBJ databases">
        <title>The deep terrestrial virosphere.</title>
        <authorList>
            <person name="Holmfeldt K."/>
            <person name="Nilsson E."/>
            <person name="Simone D."/>
            <person name="Lopez-Fernandez M."/>
            <person name="Wu X."/>
            <person name="de Brujin I."/>
            <person name="Lundin D."/>
            <person name="Andersson A."/>
            <person name="Bertilsson S."/>
            <person name="Dopson M."/>
        </authorList>
    </citation>
    <scope>NUCLEOTIDE SEQUENCE</scope>
    <source>
        <strain evidence="1">TM448A04219</strain>
    </source>
</reference>
<gene>
    <name evidence="1" type="ORF">TM448A04219_0009</name>
</gene>
<protein>
    <submittedName>
        <fullName evidence="1">Putative tail protein</fullName>
    </submittedName>
</protein>
<accession>A0A6H2A2L0</accession>
<dbReference type="AlphaFoldDB" id="A0A6H2A2L0"/>
<dbReference type="EMBL" id="MT144466">
    <property type="protein sequence ID" value="QJA53969.1"/>
    <property type="molecule type" value="Genomic_DNA"/>
</dbReference>
<sequence length="123" mass="13569">MIDAIIGRGLVMAASDIKEDILRNCPVDTGFTRTTVDVYAEGNTIIIKAGGAIEYIEFGTPPHVIIPKDKKALYWKGAEHPVKKVMHPGTRANPVIRNAIHRGVLDYIPKRIKQAFKESGMAM</sequence>
<proteinExistence type="predicted"/>
<name>A0A6H2A2L0_9ZZZZ</name>